<evidence type="ECO:0000259" key="8">
    <source>
        <dbReference type="Pfam" id="PF17917"/>
    </source>
</evidence>
<dbReference type="InterPro" id="IPR050951">
    <property type="entry name" value="Retrovirus_Pol_polyprotein"/>
</dbReference>
<keyword evidence="3" id="KW-0540">Nuclease</keyword>
<evidence type="ECO:0000256" key="1">
    <source>
        <dbReference type="ARBA" id="ARBA00022679"/>
    </source>
</evidence>
<evidence type="ECO:0000256" key="4">
    <source>
        <dbReference type="ARBA" id="ARBA00022759"/>
    </source>
</evidence>
<keyword evidence="2" id="KW-0548">Nucleotidyltransferase</keyword>
<dbReference type="OrthoDB" id="4369127at2759"/>
<keyword evidence="4" id="KW-0255">Endonuclease</keyword>
<feature type="domain" description="Reverse transcriptase RNase H-like" evidence="8">
    <location>
        <begin position="178"/>
        <end position="267"/>
    </location>
</feature>
<dbReference type="InterPro" id="IPR041373">
    <property type="entry name" value="RT_RNaseH"/>
</dbReference>
<dbReference type="PANTHER" id="PTHR37984">
    <property type="entry name" value="PROTEIN CBG26694"/>
    <property type="match status" value="1"/>
</dbReference>
<name>A0A4C1ZG78_EUMVA</name>
<gene>
    <name evidence="9" type="primary">pol</name>
    <name evidence="9" type="ORF">EVAR_99877_1</name>
</gene>
<evidence type="ECO:0000313" key="9">
    <source>
        <dbReference type="EMBL" id="GBP86798.1"/>
    </source>
</evidence>
<dbReference type="Pfam" id="PF17917">
    <property type="entry name" value="RT_RNaseH"/>
    <property type="match status" value="1"/>
</dbReference>
<dbReference type="InterPro" id="IPR043502">
    <property type="entry name" value="DNA/RNA_pol_sf"/>
</dbReference>
<feature type="domain" description="PiggyBac transposable element-derived protein" evidence="7">
    <location>
        <begin position="668"/>
        <end position="755"/>
    </location>
</feature>
<dbReference type="FunFam" id="3.10.20.370:FF:000001">
    <property type="entry name" value="Retrovirus-related Pol polyprotein from transposon 17.6-like protein"/>
    <property type="match status" value="1"/>
</dbReference>
<evidence type="ECO:0000256" key="2">
    <source>
        <dbReference type="ARBA" id="ARBA00022695"/>
    </source>
</evidence>
<keyword evidence="1" id="KW-0808">Transferase</keyword>
<evidence type="ECO:0000313" key="10">
    <source>
        <dbReference type="Proteomes" id="UP000299102"/>
    </source>
</evidence>
<keyword evidence="10" id="KW-1185">Reference proteome</keyword>
<organism evidence="9 10">
    <name type="scientific">Eumeta variegata</name>
    <name type="common">Bagworm moth</name>
    <name type="synonym">Eumeta japonica</name>
    <dbReference type="NCBI Taxonomy" id="151549"/>
    <lineage>
        <taxon>Eukaryota</taxon>
        <taxon>Metazoa</taxon>
        <taxon>Ecdysozoa</taxon>
        <taxon>Arthropoda</taxon>
        <taxon>Hexapoda</taxon>
        <taxon>Insecta</taxon>
        <taxon>Pterygota</taxon>
        <taxon>Neoptera</taxon>
        <taxon>Endopterygota</taxon>
        <taxon>Lepidoptera</taxon>
        <taxon>Glossata</taxon>
        <taxon>Ditrysia</taxon>
        <taxon>Tineoidea</taxon>
        <taxon>Psychidae</taxon>
        <taxon>Oiketicinae</taxon>
        <taxon>Eumeta</taxon>
    </lineage>
</organism>
<dbReference type="InterPro" id="IPR029526">
    <property type="entry name" value="PGBD"/>
</dbReference>
<dbReference type="EMBL" id="BGZK01001817">
    <property type="protein sequence ID" value="GBP86798.1"/>
    <property type="molecule type" value="Genomic_DNA"/>
</dbReference>
<sequence length="770" mass="88015">MPPKYRTSVPDEVEGITPSTPHITAERPLLAHASPLHLRNWIPVGRILTSHFVGNITFLTSEVQAREWSAWLSRALPEYPNLPCCGQEQYPDIDTAEDQNAYRPPQSWRPNFNQGPRYQGPTRTQQVFASHPPNYNPRSNIFKIPPRNVIPSNTQPMSGVSQYNTKQLPPSGHDWTRHDFILTTDASNLAIGAVFSQGVIGSDKPIAYASRTLNTSEINYSTIEKELLAIVWATKYFCTNLFGRTFKIITDHKPLQWVMNLKESNSRGSSTLLEHLRILSLEQRNEPVTNLMPYAVLGYNSSIHSFTRCRPLELITGHFDPRDPSDIHISEHLLQQYVQDHKKRMTIIYDMIYEPPLHGRTELTEAKNKNREPEKVYTPDPQIFISNPTASSHKLAPRYTKDTVLADLPIHIYTKKKRDSQLINEIIKVLAPVKLSVEALCRSDANLCTADATLKFLFQQLCDNDSIFASKLKIHLLNRMKDRRRNELSGVLNYLQNPHTEKTESDNLDTDYDVKELFSSPSKMAIKKQIISLTEKMGKNYNKENDMKMEATFFDFDQYRGTGTLNELLDILFEDEEEAGDLPIPESIYVAPSDSAVLTDEDSGSEDSGGRTENLNARQLTAQAEVTFSQSYQASNRNAPRFDDLCGKKPRTWIDGDLEPFLGPFPEREPIRFGYKVWSLCTPDGYLINFDVYQGKSPNANSAYEQHFRKCADPVLTLVDEFPNEKKRMPYHFFFDNLFTSLNLLNYFRQQGYGARNVREPPAEMQEADI</sequence>
<dbReference type="Gene3D" id="3.10.20.370">
    <property type="match status" value="1"/>
</dbReference>
<dbReference type="GO" id="GO:0004519">
    <property type="term" value="F:endonuclease activity"/>
    <property type="evidence" value="ECO:0007669"/>
    <property type="project" value="UniProtKB-KW"/>
</dbReference>
<dbReference type="Pfam" id="PF13843">
    <property type="entry name" value="DDE_Tnp_1_7"/>
    <property type="match status" value="1"/>
</dbReference>
<evidence type="ECO:0000256" key="3">
    <source>
        <dbReference type="ARBA" id="ARBA00022722"/>
    </source>
</evidence>
<dbReference type="CDD" id="cd09274">
    <property type="entry name" value="RNase_HI_RT_Ty3"/>
    <property type="match status" value="1"/>
</dbReference>
<evidence type="ECO:0000256" key="5">
    <source>
        <dbReference type="ARBA" id="ARBA00022801"/>
    </source>
</evidence>
<protein>
    <submittedName>
        <fullName evidence="9">Retrovirus-related Pol polyprotein from transposon 297</fullName>
    </submittedName>
</protein>
<dbReference type="GO" id="GO:0003964">
    <property type="term" value="F:RNA-directed DNA polymerase activity"/>
    <property type="evidence" value="ECO:0007669"/>
    <property type="project" value="UniProtKB-KW"/>
</dbReference>
<accession>A0A4C1ZG78</accession>
<dbReference type="AlphaFoldDB" id="A0A4C1ZG78"/>
<evidence type="ECO:0000256" key="6">
    <source>
        <dbReference type="ARBA" id="ARBA00022918"/>
    </source>
</evidence>
<dbReference type="SUPFAM" id="SSF56672">
    <property type="entry name" value="DNA/RNA polymerases"/>
    <property type="match status" value="1"/>
</dbReference>
<dbReference type="Proteomes" id="UP000299102">
    <property type="component" value="Unassembled WGS sequence"/>
</dbReference>
<evidence type="ECO:0000259" key="7">
    <source>
        <dbReference type="Pfam" id="PF13843"/>
    </source>
</evidence>
<reference evidence="9 10" key="1">
    <citation type="journal article" date="2019" name="Commun. Biol.">
        <title>The bagworm genome reveals a unique fibroin gene that provides high tensile strength.</title>
        <authorList>
            <person name="Kono N."/>
            <person name="Nakamura H."/>
            <person name="Ohtoshi R."/>
            <person name="Tomita M."/>
            <person name="Numata K."/>
            <person name="Arakawa K."/>
        </authorList>
    </citation>
    <scope>NUCLEOTIDE SEQUENCE [LARGE SCALE GENOMIC DNA]</scope>
</reference>
<dbReference type="PANTHER" id="PTHR37984:SF5">
    <property type="entry name" value="PROTEIN NYNRIN-LIKE"/>
    <property type="match status" value="1"/>
</dbReference>
<dbReference type="GO" id="GO:0016787">
    <property type="term" value="F:hydrolase activity"/>
    <property type="evidence" value="ECO:0007669"/>
    <property type="project" value="UniProtKB-KW"/>
</dbReference>
<keyword evidence="6" id="KW-0695">RNA-directed DNA polymerase</keyword>
<keyword evidence="5" id="KW-0378">Hydrolase</keyword>
<proteinExistence type="predicted"/>
<comment type="caution">
    <text evidence="9">The sequence shown here is derived from an EMBL/GenBank/DDBJ whole genome shotgun (WGS) entry which is preliminary data.</text>
</comment>